<evidence type="ECO:0000313" key="1">
    <source>
        <dbReference type="EMBL" id="CAG8767741.1"/>
    </source>
</evidence>
<dbReference type="Proteomes" id="UP000789525">
    <property type="component" value="Unassembled WGS sequence"/>
</dbReference>
<sequence>MISDGNIVGSGNDRPTPRIVLDILGVDPTTDPEPLAFKSVGEGSQQLNYGKVYSGLYEYEGHVVPYIVIVKVGKPSESKRPGNRGKRDSQIILMRFLNRVHFDLPMAPLELEIYHQMKNVIGVNPKFYEYVLMVDADTEVMPDSLNRMISCMLHDGRIIGICGETTLANEEGSWTTMIQVYEYYISHHLAKAFESLFGSVTCLPG</sequence>
<feature type="non-terminal residue" evidence="1">
    <location>
        <position position="205"/>
    </location>
</feature>
<name>A0ACA9QX14_9GLOM</name>
<protein>
    <submittedName>
        <fullName evidence="1">4367_t:CDS:1</fullName>
    </submittedName>
</protein>
<accession>A0ACA9QX14</accession>
<reference evidence="1" key="1">
    <citation type="submission" date="2021-06" db="EMBL/GenBank/DDBJ databases">
        <authorList>
            <person name="Kallberg Y."/>
            <person name="Tangrot J."/>
            <person name="Rosling A."/>
        </authorList>
    </citation>
    <scope>NUCLEOTIDE SEQUENCE</scope>
    <source>
        <strain evidence="1">CL356</strain>
    </source>
</reference>
<evidence type="ECO:0000313" key="2">
    <source>
        <dbReference type="Proteomes" id="UP000789525"/>
    </source>
</evidence>
<proteinExistence type="predicted"/>
<dbReference type="EMBL" id="CAJVPT010062902">
    <property type="protein sequence ID" value="CAG8767741.1"/>
    <property type="molecule type" value="Genomic_DNA"/>
</dbReference>
<keyword evidence="2" id="KW-1185">Reference proteome</keyword>
<organism evidence="1 2">
    <name type="scientific">Acaulospora colombiana</name>
    <dbReference type="NCBI Taxonomy" id="27376"/>
    <lineage>
        <taxon>Eukaryota</taxon>
        <taxon>Fungi</taxon>
        <taxon>Fungi incertae sedis</taxon>
        <taxon>Mucoromycota</taxon>
        <taxon>Glomeromycotina</taxon>
        <taxon>Glomeromycetes</taxon>
        <taxon>Diversisporales</taxon>
        <taxon>Acaulosporaceae</taxon>
        <taxon>Acaulospora</taxon>
    </lineage>
</organism>
<gene>
    <name evidence="1" type="ORF">ACOLOM_LOCUS13561</name>
</gene>
<comment type="caution">
    <text evidence="1">The sequence shown here is derived from an EMBL/GenBank/DDBJ whole genome shotgun (WGS) entry which is preliminary data.</text>
</comment>